<dbReference type="AlphaFoldDB" id="A0A495PM80"/>
<keyword evidence="2" id="KW-1133">Transmembrane helix</keyword>
<dbReference type="Gene3D" id="3.10.560.10">
    <property type="entry name" value="Outer membrane lipoprotein wza domain like"/>
    <property type="match status" value="1"/>
</dbReference>
<keyword evidence="2" id="KW-0812">Transmembrane</keyword>
<keyword evidence="2" id="KW-0472">Membrane</keyword>
<feature type="domain" description="Polysaccharide export protein N-terminal" evidence="3">
    <location>
        <begin position="51"/>
        <end position="142"/>
    </location>
</feature>
<evidence type="ECO:0000313" key="5">
    <source>
        <dbReference type="Proteomes" id="UP000276282"/>
    </source>
</evidence>
<organism evidence="4 5">
    <name type="scientific">Gillisia mitskevichiae</name>
    <dbReference type="NCBI Taxonomy" id="270921"/>
    <lineage>
        <taxon>Bacteria</taxon>
        <taxon>Pseudomonadati</taxon>
        <taxon>Bacteroidota</taxon>
        <taxon>Flavobacteriia</taxon>
        <taxon>Flavobacteriales</taxon>
        <taxon>Flavobacteriaceae</taxon>
        <taxon>Gillisia</taxon>
    </lineage>
</organism>
<accession>A0A495PM80</accession>
<evidence type="ECO:0000256" key="1">
    <source>
        <dbReference type="ARBA" id="ARBA00022729"/>
    </source>
</evidence>
<dbReference type="Proteomes" id="UP000276282">
    <property type="component" value="Unassembled WGS sequence"/>
</dbReference>
<evidence type="ECO:0000259" key="3">
    <source>
        <dbReference type="Pfam" id="PF02563"/>
    </source>
</evidence>
<reference evidence="4 5" key="1">
    <citation type="submission" date="2018-10" db="EMBL/GenBank/DDBJ databases">
        <title>Genomic Encyclopedia of Archaeal and Bacterial Type Strains, Phase II (KMG-II): from individual species to whole genera.</title>
        <authorList>
            <person name="Goeker M."/>
        </authorList>
    </citation>
    <scope>NUCLEOTIDE SEQUENCE [LARGE SCALE GENOMIC DNA]</scope>
    <source>
        <strain evidence="4 5">DSM 19839</strain>
    </source>
</reference>
<evidence type="ECO:0000313" key="4">
    <source>
        <dbReference type="EMBL" id="RKS50568.1"/>
    </source>
</evidence>
<evidence type="ECO:0000256" key="2">
    <source>
        <dbReference type="SAM" id="Phobius"/>
    </source>
</evidence>
<feature type="transmembrane region" description="Helical" evidence="2">
    <location>
        <begin position="237"/>
        <end position="257"/>
    </location>
</feature>
<gene>
    <name evidence="4" type="ORF">BC962_2339</name>
</gene>
<dbReference type="EMBL" id="RBLG01000003">
    <property type="protein sequence ID" value="RKS50568.1"/>
    <property type="molecule type" value="Genomic_DNA"/>
</dbReference>
<dbReference type="Gene3D" id="3.30.1950.10">
    <property type="entry name" value="wza like domain"/>
    <property type="match status" value="1"/>
</dbReference>
<proteinExistence type="predicted"/>
<protein>
    <submittedName>
        <fullName evidence="4">Polysaccharide export outer membrane protein</fullName>
    </submittedName>
</protein>
<comment type="caution">
    <text evidence="4">The sequence shown here is derived from an EMBL/GenBank/DDBJ whole genome shotgun (WGS) entry which is preliminary data.</text>
</comment>
<dbReference type="InterPro" id="IPR049712">
    <property type="entry name" value="Poly_export"/>
</dbReference>
<keyword evidence="5" id="KW-1185">Reference proteome</keyword>
<sequence length="259" mass="28873">MIPQKKSMRKNIVLLLISALFFSCSTKKEILFFQNPENLESMEKMKNFEPVFGVNDILHIKVSSMNEVVAAPFQMNTGGQSQGGGGQQNPSLMGYMVDVDGNIQFPVIGKISVEGKSRSELESFLTEEIRNYVTDAVIAVRLLNFRVVVLGETGQSVVEVENEQITIPELLAQAGGITYDGKRDNILVIREIDGEKTYGRVDMTTSDVFKNPYYFLKQNDIVYVEPTYRKVKSAGFITSYTGLISLATTIFGIVVLITR</sequence>
<keyword evidence="1" id="KW-0732">Signal</keyword>
<dbReference type="InterPro" id="IPR003715">
    <property type="entry name" value="Poly_export_N"/>
</dbReference>
<dbReference type="PANTHER" id="PTHR33619:SF3">
    <property type="entry name" value="POLYSACCHARIDE EXPORT PROTEIN GFCE-RELATED"/>
    <property type="match status" value="1"/>
</dbReference>
<dbReference type="GO" id="GO:0015159">
    <property type="term" value="F:polysaccharide transmembrane transporter activity"/>
    <property type="evidence" value="ECO:0007669"/>
    <property type="project" value="InterPro"/>
</dbReference>
<dbReference type="PANTHER" id="PTHR33619">
    <property type="entry name" value="POLYSACCHARIDE EXPORT PROTEIN GFCE-RELATED"/>
    <property type="match status" value="1"/>
</dbReference>
<dbReference type="Pfam" id="PF02563">
    <property type="entry name" value="Poly_export"/>
    <property type="match status" value="1"/>
</dbReference>
<dbReference type="PROSITE" id="PS51257">
    <property type="entry name" value="PROKAR_LIPOPROTEIN"/>
    <property type="match status" value="1"/>
</dbReference>
<name>A0A495PM80_9FLAO</name>